<evidence type="ECO:0008006" key="3">
    <source>
        <dbReference type="Google" id="ProtNLM"/>
    </source>
</evidence>
<dbReference type="Proteomes" id="UP000001745">
    <property type="component" value="Unassembled WGS sequence"/>
</dbReference>
<dbReference type="GO" id="GO:0003676">
    <property type="term" value="F:nucleic acid binding"/>
    <property type="evidence" value="ECO:0007669"/>
    <property type="project" value="InterPro"/>
</dbReference>
<dbReference type="HOGENOM" id="CLU_000680_26_1_1"/>
<dbReference type="Gene3D" id="3.30.420.10">
    <property type="entry name" value="Ribonuclease H-like superfamily/Ribonuclease H"/>
    <property type="match status" value="1"/>
</dbReference>
<dbReference type="PhylomeDB" id="B8MMZ3"/>
<dbReference type="InterPro" id="IPR036397">
    <property type="entry name" value="RNaseH_sf"/>
</dbReference>
<sequence>MGSRWTTAAGSSTQPLHVEVNYLTTAAIVKSIPDNDIIIYSDGSKLENGQTGGGFVSFQAGSQFLRGSIPLRPNKEVFDAEAEAALAGLEAAMAHSTAQHAPNLWICLDNLEVTIQLLSSSIGFSQTVFKSFNILADTWLSRRRLLQIEGRAV</sequence>
<name>B8MMZ3_TALSN</name>
<dbReference type="GeneID" id="8099223"/>
<protein>
    <recommendedName>
        <fullName evidence="3">RNase H type-1 domain-containing protein</fullName>
    </recommendedName>
</protein>
<reference evidence="2" key="1">
    <citation type="journal article" date="2015" name="Genome Announc.">
        <title>Genome sequence of the AIDS-associated pathogen Penicillium marneffei (ATCC18224) and its near taxonomic relative Talaromyces stipitatus (ATCC10500).</title>
        <authorList>
            <person name="Nierman W.C."/>
            <person name="Fedorova-Abrams N.D."/>
            <person name="Andrianopoulos A."/>
        </authorList>
    </citation>
    <scope>NUCLEOTIDE SEQUENCE [LARGE SCALE GENOMIC DNA]</scope>
    <source>
        <strain evidence="2">ATCC 10500 / CBS 375.48 / QM 6759 / NRRL 1006</strain>
    </source>
</reference>
<accession>B8MMZ3</accession>
<organism evidence="1 2">
    <name type="scientific">Talaromyces stipitatus (strain ATCC 10500 / CBS 375.48 / QM 6759 / NRRL 1006)</name>
    <name type="common">Penicillium stipitatum</name>
    <dbReference type="NCBI Taxonomy" id="441959"/>
    <lineage>
        <taxon>Eukaryota</taxon>
        <taxon>Fungi</taxon>
        <taxon>Dikarya</taxon>
        <taxon>Ascomycota</taxon>
        <taxon>Pezizomycotina</taxon>
        <taxon>Eurotiomycetes</taxon>
        <taxon>Eurotiomycetidae</taxon>
        <taxon>Eurotiales</taxon>
        <taxon>Trichocomaceae</taxon>
        <taxon>Talaromyces</taxon>
        <taxon>Talaromyces sect. Talaromyces</taxon>
    </lineage>
</organism>
<dbReference type="OrthoDB" id="5080849at2759"/>
<evidence type="ECO:0000313" key="2">
    <source>
        <dbReference type="Proteomes" id="UP000001745"/>
    </source>
</evidence>
<dbReference type="InParanoid" id="B8MMZ3"/>
<dbReference type="RefSeq" id="XP_002486180.1">
    <property type="nucleotide sequence ID" value="XM_002486135.1"/>
</dbReference>
<dbReference type="EMBL" id="EQ962658">
    <property type="protein sequence ID" value="EED13942.1"/>
    <property type="molecule type" value="Genomic_DNA"/>
</dbReference>
<evidence type="ECO:0000313" key="1">
    <source>
        <dbReference type="EMBL" id="EED13942.1"/>
    </source>
</evidence>
<dbReference type="SUPFAM" id="SSF53098">
    <property type="entry name" value="Ribonuclease H-like"/>
    <property type="match status" value="1"/>
</dbReference>
<proteinExistence type="predicted"/>
<dbReference type="VEuPathDB" id="FungiDB:TSTA_101780"/>
<dbReference type="InterPro" id="IPR012337">
    <property type="entry name" value="RNaseH-like_sf"/>
</dbReference>
<gene>
    <name evidence="1" type="ORF">TSTA_101780</name>
</gene>
<keyword evidence="2" id="KW-1185">Reference proteome</keyword>
<dbReference type="AlphaFoldDB" id="B8MMZ3"/>